<name>A0A2S7DJ66_9XANT</name>
<dbReference type="EMBL" id="MDEH01000002">
    <property type="protein sequence ID" value="PPU73868.1"/>
    <property type="molecule type" value="Genomic_DNA"/>
</dbReference>
<dbReference type="AlphaFoldDB" id="A0A2S7DJ66"/>
<organism evidence="1 2">
    <name type="scientific">Xanthomonas melonis</name>
    <dbReference type="NCBI Taxonomy" id="56456"/>
    <lineage>
        <taxon>Bacteria</taxon>
        <taxon>Pseudomonadati</taxon>
        <taxon>Pseudomonadota</taxon>
        <taxon>Gammaproteobacteria</taxon>
        <taxon>Lysobacterales</taxon>
        <taxon>Lysobacteraceae</taxon>
        <taxon>Xanthomonas</taxon>
    </lineage>
</organism>
<dbReference type="Proteomes" id="UP000239865">
    <property type="component" value="Unassembled WGS sequence"/>
</dbReference>
<comment type="caution">
    <text evidence="1">The sequence shown here is derived from an EMBL/GenBank/DDBJ whole genome shotgun (WGS) entry which is preliminary data.</text>
</comment>
<protein>
    <submittedName>
        <fullName evidence="1">Uncharacterized protein</fullName>
    </submittedName>
</protein>
<sequence length="61" mass="6542">MRVICRDAPGFFGLGNCLQSERIERYPAPAEAGASDAGPFLYKAGVRCRNAGDGALANRQR</sequence>
<gene>
    <name evidence="1" type="ORF">XmelCFBP4644_05270</name>
</gene>
<evidence type="ECO:0000313" key="2">
    <source>
        <dbReference type="Proteomes" id="UP000239865"/>
    </source>
</evidence>
<accession>A0A2S7DJ66</accession>
<proteinExistence type="predicted"/>
<evidence type="ECO:0000313" key="1">
    <source>
        <dbReference type="EMBL" id="PPU73868.1"/>
    </source>
</evidence>
<reference evidence="1 2" key="1">
    <citation type="submission" date="2016-08" db="EMBL/GenBank/DDBJ databases">
        <authorList>
            <person name="Seilhamer J.J."/>
        </authorList>
    </citation>
    <scope>NUCLEOTIDE SEQUENCE [LARGE SCALE GENOMIC DNA]</scope>
    <source>
        <strain evidence="1 2">CFBP4644</strain>
    </source>
</reference>